<dbReference type="OMA" id="HRVALWM"/>
<dbReference type="SUPFAM" id="SSF48452">
    <property type="entry name" value="TPR-like"/>
    <property type="match status" value="1"/>
</dbReference>
<protein>
    <submittedName>
        <fullName evidence="2">Uncharacterized protein</fullName>
    </submittedName>
</protein>
<dbReference type="Gene3D" id="1.25.40.10">
    <property type="entry name" value="Tetratricopeptide repeat domain"/>
    <property type="match status" value="1"/>
</dbReference>
<dbReference type="EMBL" id="VCGU01000458">
    <property type="protein sequence ID" value="TRY64236.1"/>
    <property type="molecule type" value="Genomic_DNA"/>
</dbReference>
<sequence>MELGLNLEDDDFQGQSKKDSDNTISNSASLSYLAKQCPHKWFDNAQGPIGEADVQTLKFNADQAYLEKDYVKAFRFYEEVLKRTSKKNMSNRRDMMESLARCALHQNRSSQALEWALELHNTSHPNNIDHLTVSHDLLSQVYDAQGDSEESLAHLSRIIHIHPFVPDFWTRIGQCYVNFKDKILEYPISKSNLKQVQAFCFIRALVLLQRVETTVRSFAKEPNVKGQKVLLEQIRSFSLHPEEADRLHFFASLDIAHSRSDAKSGDAQSSASDSDGKDFQDLGRSERIKALEKEFENVPDSRAEWNPSMVIEGFELEWFKFMVE</sequence>
<accession>A0A553NFL5</accession>
<dbReference type="Proteomes" id="UP000318571">
    <property type="component" value="Chromosome 10"/>
</dbReference>
<dbReference type="AlphaFoldDB" id="A0A553NFL5"/>
<dbReference type="InterPro" id="IPR041404">
    <property type="entry name" value="DUF5588"/>
</dbReference>
<proteinExistence type="predicted"/>
<dbReference type="OrthoDB" id="6334002at2759"/>
<evidence type="ECO:0000313" key="2">
    <source>
        <dbReference type="EMBL" id="TRY64236.1"/>
    </source>
</evidence>
<evidence type="ECO:0000256" key="1">
    <source>
        <dbReference type="SAM" id="MobiDB-lite"/>
    </source>
</evidence>
<feature type="region of interest" description="Disordered" evidence="1">
    <location>
        <begin position="261"/>
        <end position="280"/>
    </location>
</feature>
<dbReference type="InterPro" id="IPR011990">
    <property type="entry name" value="TPR-like_helical_dom_sf"/>
</dbReference>
<name>A0A553NFL5_TIGCA</name>
<organism evidence="2 3">
    <name type="scientific">Tigriopus californicus</name>
    <name type="common">Marine copepod</name>
    <dbReference type="NCBI Taxonomy" id="6832"/>
    <lineage>
        <taxon>Eukaryota</taxon>
        <taxon>Metazoa</taxon>
        <taxon>Ecdysozoa</taxon>
        <taxon>Arthropoda</taxon>
        <taxon>Crustacea</taxon>
        <taxon>Multicrustacea</taxon>
        <taxon>Hexanauplia</taxon>
        <taxon>Copepoda</taxon>
        <taxon>Harpacticoida</taxon>
        <taxon>Harpacticidae</taxon>
        <taxon>Tigriopus</taxon>
    </lineage>
</organism>
<gene>
    <name evidence="2" type="ORF">TCAL_03550</name>
</gene>
<feature type="region of interest" description="Disordered" evidence="1">
    <location>
        <begin position="1"/>
        <end position="24"/>
    </location>
</feature>
<evidence type="ECO:0000313" key="3">
    <source>
        <dbReference type="Proteomes" id="UP000318571"/>
    </source>
</evidence>
<dbReference type="PANTHER" id="PTHR31919:SF1">
    <property type="entry name" value="ZINC FINGERS AND HOMEOBOXES PROTEIN 1, ISOFORM 2"/>
    <property type="match status" value="1"/>
</dbReference>
<comment type="caution">
    <text evidence="2">The sequence shown here is derived from an EMBL/GenBank/DDBJ whole genome shotgun (WGS) entry which is preliminary data.</text>
</comment>
<keyword evidence="3" id="KW-1185">Reference proteome</keyword>
<dbReference type="Pfam" id="PF17826">
    <property type="entry name" value="DUF5588"/>
    <property type="match status" value="1"/>
</dbReference>
<dbReference type="PANTHER" id="PTHR31919">
    <property type="entry name" value="ZINC FINGERS AND HOMEOBOXES PROTEIN 1, ISOFORM 2"/>
    <property type="match status" value="1"/>
</dbReference>
<reference evidence="2 3" key="1">
    <citation type="journal article" date="2018" name="Nat. Ecol. Evol.">
        <title>Genomic signatures of mitonuclear coevolution across populations of Tigriopus californicus.</title>
        <authorList>
            <person name="Barreto F.S."/>
            <person name="Watson E.T."/>
            <person name="Lima T.G."/>
            <person name="Willett C.S."/>
            <person name="Edmands S."/>
            <person name="Li W."/>
            <person name="Burton R.S."/>
        </authorList>
    </citation>
    <scope>NUCLEOTIDE SEQUENCE [LARGE SCALE GENOMIC DNA]</scope>
    <source>
        <strain evidence="2 3">San Diego</strain>
    </source>
</reference>